<protein>
    <recommendedName>
        <fullName evidence="5">TolB protein</fullName>
    </recommendedName>
</protein>
<dbReference type="PANTHER" id="PTHR36842">
    <property type="entry name" value="PROTEIN TOLB HOMOLOG"/>
    <property type="match status" value="1"/>
</dbReference>
<organism evidence="3 4">
    <name type="scientific">Candidatus Hakubella thermalkaliphila</name>
    <dbReference type="NCBI Taxonomy" id="2754717"/>
    <lineage>
        <taxon>Bacteria</taxon>
        <taxon>Bacillati</taxon>
        <taxon>Actinomycetota</taxon>
        <taxon>Actinomycetota incertae sedis</taxon>
        <taxon>Candidatus Hakubellales</taxon>
        <taxon>Candidatus Hakubellaceae</taxon>
        <taxon>Candidatus Hakubella</taxon>
    </lineage>
</organism>
<comment type="similarity">
    <text evidence="1">Belongs to the TolB family.</text>
</comment>
<evidence type="ECO:0000313" key="4">
    <source>
        <dbReference type="Proteomes" id="UP000576480"/>
    </source>
</evidence>
<dbReference type="PANTHER" id="PTHR36842:SF1">
    <property type="entry name" value="PROTEIN TOLB"/>
    <property type="match status" value="1"/>
</dbReference>
<dbReference type="InterPro" id="IPR011659">
    <property type="entry name" value="WD40"/>
</dbReference>
<feature type="region of interest" description="Disordered" evidence="2">
    <location>
        <begin position="1"/>
        <end position="21"/>
    </location>
</feature>
<gene>
    <name evidence="3" type="ORF">HKBW3S43_01385</name>
</gene>
<evidence type="ECO:0000256" key="2">
    <source>
        <dbReference type="SAM" id="MobiDB-lite"/>
    </source>
</evidence>
<evidence type="ECO:0000313" key="3">
    <source>
        <dbReference type="EMBL" id="GFP35595.1"/>
    </source>
</evidence>
<sequence>MKRSYQPGGTKDYETFRPHGAQRNMKIKMHFQRKIRMHFQQKKNFLWTIRGAFFVLLFLLVSCTGIPTQEEAPGPQETSTQEDPPSEEQLAPGRGEETAEVPGQEPGQAETEEDLKAMDEWCPSWSPDGSRIIFIRSSGPVGSTQGERKKEIWIAALKTKKQRRPASLNSEPKYLYRSSDLVWSSDGTFLVYQDEGGPKGNAIYRIEMEKLTRTELATQTDLLSSPSLSSDNSSLLIAKSDGVYLLDLETGEEQRKIEGKGIHDMVWGKEEKEIFFTQANGTDFEAEGEDLLIMDLESQEVKKLASYQLHIQ</sequence>
<reference evidence="3 4" key="1">
    <citation type="journal article" date="2020" name="Front. Microbiol.">
        <title>Single-cell genomics of novel Actinobacteria with the Wood-Ljungdahl pathway discovered in a serpentinizing system.</title>
        <authorList>
            <person name="Merino N."/>
            <person name="Kawai M."/>
            <person name="Boyd E.S."/>
            <person name="Colman D.R."/>
            <person name="McGlynn S.E."/>
            <person name="Nealson K.H."/>
            <person name="Kurokawa K."/>
            <person name="Hongoh Y."/>
        </authorList>
    </citation>
    <scope>NUCLEOTIDE SEQUENCE [LARGE SCALE GENOMIC DNA]</scope>
    <source>
        <strain evidence="3 4">S43</strain>
    </source>
</reference>
<comment type="caution">
    <text evidence="3">The sequence shown here is derived from an EMBL/GenBank/DDBJ whole genome shotgun (WGS) entry which is preliminary data.</text>
</comment>
<dbReference type="Proteomes" id="UP000576480">
    <property type="component" value="Unassembled WGS sequence"/>
</dbReference>
<proteinExistence type="inferred from homology"/>
<feature type="region of interest" description="Disordered" evidence="2">
    <location>
        <begin position="69"/>
        <end position="115"/>
    </location>
</feature>
<name>A0A6V8PSJ8_9ACTN</name>
<dbReference type="SUPFAM" id="SSF69304">
    <property type="entry name" value="Tricorn protease N-terminal domain"/>
    <property type="match status" value="1"/>
</dbReference>
<accession>A0A6V8PSJ8</accession>
<dbReference type="AlphaFoldDB" id="A0A6V8PSJ8"/>
<dbReference type="Gene3D" id="2.120.10.30">
    <property type="entry name" value="TolB, C-terminal domain"/>
    <property type="match status" value="1"/>
</dbReference>
<dbReference type="EMBL" id="BLSB01000146">
    <property type="protein sequence ID" value="GFP35595.1"/>
    <property type="molecule type" value="Genomic_DNA"/>
</dbReference>
<evidence type="ECO:0000256" key="1">
    <source>
        <dbReference type="ARBA" id="ARBA00009820"/>
    </source>
</evidence>
<dbReference type="InterPro" id="IPR011042">
    <property type="entry name" value="6-blade_b-propeller_TolB-like"/>
</dbReference>
<feature type="non-terminal residue" evidence="3">
    <location>
        <position position="312"/>
    </location>
</feature>
<dbReference type="Pfam" id="PF07676">
    <property type="entry name" value="PD40"/>
    <property type="match status" value="1"/>
</dbReference>
<evidence type="ECO:0008006" key="5">
    <source>
        <dbReference type="Google" id="ProtNLM"/>
    </source>
</evidence>